<feature type="compositionally biased region" description="Acidic residues" evidence="1">
    <location>
        <begin position="316"/>
        <end position="325"/>
    </location>
</feature>
<dbReference type="PANTHER" id="PTHR47775">
    <property type="entry name" value="BUD SITE SELECTION PROTEIN 14"/>
    <property type="match status" value="1"/>
</dbReference>
<feature type="compositionally biased region" description="Acidic residues" evidence="1">
    <location>
        <begin position="291"/>
        <end position="300"/>
    </location>
</feature>
<sequence>MNDTCSAALDDFYCSRPRTLHVMPVGRLSISNPNSNVDLRNLNLKNIHVNGNMDYRNNMTLITRNIFNAKFNKSFDGTLLNSYQKKKIDGLIKLSNSNSNSSNSLTLQDNDNTCYTLRRSQQSGGRVSRNSSVCNFHLNSDSDSDSERDLSDSRMDSRLLSADDIGELGLGSDCLTDLDTASDSESESPDMMLSKTVARAGVNEPTNVTTATPADTNTDYNKNNNSSSNGFHFLGFKNVARPKSYDSDVSGDEEEEEEEEEDEKSQIFIEEEEVQPRKRVTTYTLSSSNNEDADVEEEEEDLLMDISEDLLQYYSDDELSNDDTNETLLFPDKDSDEESESDLTSNRLYCLDDLDEEWLNFYINHELVSKKDKPLSSSTSSNDTIKGVALRCNEPCELLDDSCCNNLWKVRRCRDQKTGYIPADYLETRQERLARHNAWKNARASMCYCESDMDTPIIQKKNTGRVRFTMDPIAINKQ</sequence>
<gene>
    <name evidence="2" type="primary">TBLA0G00800</name>
    <name evidence="2" type="ORF">TBLA_0G00800</name>
</gene>
<evidence type="ECO:0008006" key="4">
    <source>
        <dbReference type="Google" id="ProtNLM"/>
    </source>
</evidence>
<dbReference type="GeneID" id="14497159"/>
<feature type="region of interest" description="Disordered" evidence="1">
    <location>
        <begin position="198"/>
        <end position="227"/>
    </location>
</feature>
<evidence type="ECO:0000313" key="2">
    <source>
        <dbReference type="EMBL" id="CCH62027.1"/>
    </source>
</evidence>
<dbReference type="InterPro" id="IPR053039">
    <property type="entry name" value="Polarity_Bud-Selection_Reg"/>
</dbReference>
<evidence type="ECO:0000313" key="3">
    <source>
        <dbReference type="Proteomes" id="UP000002866"/>
    </source>
</evidence>
<dbReference type="GO" id="GO:0015630">
    <property type="term" value="C:microtubule cytoskeleton"/>
    <property type="evidence" value="ECO:0007669"/>
    <property type="project" value="TreeGrafter"/>
</dbReference>
<feature type="compositionally biased region" description="Polar residues" evidence="1">
    <location>
        <begin position="204"/>
        <end position="227"/>
    </location>
</feature>
<organism evidence="2 3">
    <name type="scientific">Henningerozyma blattae (strain ATCC 34711 / CBS 6284 / DSM 70876 / NBRC 10599 / NRRL Y-10934 / UCD 77-7)</name>
    <name type="common">Yeast</name>
    <name type="synonym">Tetrapisispora blattae</name>
    <dbReference type="NCBI Taxonomy" id="1071380"/>
    <lineage>
        <taxon>Eukaryota</taxon>
        <taxon>Fungi</taxon>
        <taxon>Dikarya</taxon>
        <taxon>Ascomycota</taxon>
        <taxon>Saccharomycotina</taxon>
        <taxon>Saccharomycetes</taxon>
        <taxon>Saccharomycetales</taxon>
        <taxon>Saccharomycetaceae</taxon>
        <taxon>Henningerozyma</taxon>
    </lineage>
</organism>
<name>I2H6M5_HENB6</name>
<dbReference type="KEGG" id="tbl:TBLA_0G00800"/>
<dbReference type="RefSeq" id="XP_004181546.1">
    <property type="nucleotide sequence ID" value="XM_004181498.1"/>
</dbReference>
<dbReference type="PANTHER" id="PTHR47775:SF1">
    <property type="entry name" value="BUD SITE SELECTION PROTEIN 14"/>
    <property type="match status" value="1"/>
</dbReference>
<reference evidence="2 3" key="1">
    <citation type="journal article" date="2011" name="Proc. Natl. Acad. Sci. U.S.A.">
        <title>Evolutionary erosion of yeast sex chromosomes by mating-type switching accidents.</title>
        <authorList>
            <person name="Gordon J.L."/>
            <person name="Armisen D."/>
            <person name="Proux-Wera E."/>
            <person name="Oheigeartaigh S.S."/>
            <person name="Byrne K.P."/>
            <person name="Wolfe K.H."/>
        </authorList>
    </citation>
    <scope>NUCLEOTIDE SEQUENCE [LARGE SCALE GENOMIC DNA]</scope>
    <source>
        <strain evidence="3">ATCC 34711 / CBS 6284 / DSM 70876 / NBRC 10599 / NRRL Y-10934 / UCD 77-7</strain>
    </source>
</reference>
<feature type="region of interest" description="Disordered" evidence="1">
    <location>
        <begin position="172"/>
        <end position="191"/>
    </location>
</feature>
<evidence type="ECO:0000256" key="1">
    <source>
        <dbReference type="SAM" id="MobiDB-lite"/>
    </source>
</evidence>
<feature type="compositionally biased region" description="Acidic residues" evidence="1">
    <location>
        <begin position="249"/>
        <end position="273"/>
    </location>
</feature>
<dbReference type="GO" id="GO:0008104">
    <property type="term" value="P:intracellular protein localization"/>
    <property type="evidence" value="ECO:0007669"/>
    <property type="project" value="TreeGrafter"/>
</dbReference>
<dbReference type="OrthoDB" id="196165at2759"/>
<feature type="compositionally biased region" description="Polar residues" evidence="1">
    <location>
        <begin position="281"/>
        <end position="290"/>
    </location>
</feature>
<dbReference type="HOGENOM" id="CLU_571316_0_0_1"/>
<feature type="region of interest" description="Disordered" evidence="1">
    <location>
        <begin position="316"/>
        <end position="344"/>
    </location>
</feature>
<dbReference type="Proteomes" id="UP000002866">
    <property type="component" value="Chromosome 7"/>
</dbReference>
<dbReference type="GO" id="GO:0030950">
    <property type="term" value="P:establishment or maintenance of actin cytoskeleton polarity"/>
    <property type="evidence" value="ECO:0007669"/>
    <property type="project" value="TreeGrafter"/>
</dbReference>
<dbReference type="GO" id="GO:0051286">
    <property type="term" value="C:cell tip"/>
    <property type="evidence" value="ECO:0007669"/>
    <property type="project" value="TreeGrafter"/>
</dbReference>
<dbReference type="InParanoid" id="I2H6M5"/>
<dbReference type="AlphaFoldDB" id="I2H6M5"/>
<feature type="region of interest" description="Disordered" evidence="1">
    <location>
        <begin position="242"/>
        <end position="300"/>
    </location>
</feature>
<accession>I2H6M5</accession>
<keyword evidence="3" id="KW-1185">Reference proteome</keyword>
<protein>
    <recommendedName>
        <fullName evidence="4">SH3 domain-containing protein</fullName>
    </recommendedName>
</protein>
<dbReference type="EMBL" id="HE806322">
    <property type="protein sequence ID" value="CCH62027.1"/>
    <property type="molecule type" value="Genomic_DNA"/>
</dbReference>
<proteinExistence type="predicted"/>